<dbReference type="NCBIfam" id="TIGR00177">
    <property type="entry name" value="molyb_syn"/>
    <property type="match status" value="1"/>
</dbReference>
<comment type="cofactor">
    <cofactor evidence="1 11">
        <name>Mg(2+)</name>
        <dbReference type="ChEBI" id="CHEBI:18420"/>
    </cofactor>
</comment>
<name>A0A238JMU9_9RHOB</name>
<dbReference type="EMBL" id="FXYD01000001">
    <property type="protein sequence ID" value="SMX31534.1"/>
    <property type="molecule type" value="Genomic_DNA"/>
</dbReference>
<dbReference type="AlphaFoldDB" id="A0A238JMU9"/>
<dbReference type="GO" id="GO:0006777">
    <property type="term" value="P:Mo-molybdopterin cofactor biosynthetic process"/>
    <property type="evidence" value="ECO:0007669"/>
    <property type="project" value="UniProtKB-UniRule"/>
</dbReference>
<dbReference type="GO" id="GO:0046872">
    <property type="term" value="F:metal ion binding"/>
    <property type="evidence" value="ECO:0007669"/>
    <property type="project" value="UniProtKB-UniRule"/>
</dbReference>
<dbReference type="SUPFAM" id="SSF63867">
    <property type="entry name" value="MoeA C-terminal domain-like"/>
    <property type="match status" value="1"/>
</dbReference>
<dbReference type="InterPro" id="IPR001453">
    <property type="entry name" value="MoaB/Mog_dom"/>
</dbReference>
<dbReference type="Pfam" id="PF03453">
    <property type="entry name" value="MoeA_N"/>
    <property type="match status" value="1"/>
</dbReference>
<dbReference type="GO" id="GO:0005829">
    <property type="term" value="C:cytosol"/>
    <property type="evidence" value="ECO:0007669"/>
    <property type="project" value="TreeGrafter"/>
</dbReference>
<accession>A0A238JMU9</accession>
<dbReference type="PANTHER" id="PTHR10192:SF5">
    <property type="entry name" value="GEPHYRIN"/>
    <property type="match status" value="1"/>
</dbReference>
<dbReference type="Gene3D" id="3.40.980.10">
    <property type="entry name" value="MoaB/Mog-like domain"/>
    <property type="match status" value="1"/>
</dbReference>
<evidence type="ECO:0000256" key="7">
    <source>
        <dbReference type="ARBA" id="ARBA00022723"/>
    </source>
</evidence>
<comment type="function">
    <text evidence="2 11">Catalyzes the insertion of molybdate into adenylated molybdopterin with the concomitant release of AMP.</text>
</comment>
<dbReference type="InterPro" id="IPR038987">
    <property type="entry name" value="MoeA-like"/>
</dbReference>
<dbReference type="CDD" id="cd00887">
    <property type="entry name" value="MoeA"/>
    <property type="match status" value="1"/>
</dbReference>
<keyword evidence="8 11" id="KW-0460">Magnesium</keyword>
<dbReference type="Gene3D" id="2.170.190.11">
    <property type="entry name" value="Molybdopterin biosynthesis moea protein, domain 3"/>
    <property type="match status" value="1"/>
</dbReference>
<sequence>MITVEQAQALCLELVQTGPSETVPLADAQGRTLAAPLQAKRDQPPFSASAMDGYAVQQGDAVQGATLNVIGESAAGHGWQGVVQAGQAVRIFTGAPVPEGADCVVIQENVTANGDQITVDEPASSNINIRPQGADFTRDFKLCAPRVLSSPDLALIAAMNQPDVPVISKPKVALISTGDELLMPGGDPSPNQIIASNVFALHAMLQDAGAEPNILPIAPDTADALDAVLKQASDWGADIIVTIGGASVGDHDLVAPALDRFGVTRSFHKIAMRPGKPLMAGAKGTTAFLGLPGNPVSAIVCGHLFLLPMVRRAMGQTDVLPRAVTARLTAPMPKGGPRAHYMRAVFEEGAENRTVTAFDKQDSSMLTVLANANCLLLRPIDDAAKNAGDPVTIHPIV</sequence>
<keyword evidence="7 11" id="KW-0479">Metal-binding</keyword>
<comment type="similarity">
    <text evidence="4 11">Belongs to the MoeA family.</text>
</comment>
<dbReference type="SMART" id="SM00852">
    <property type="entry name" value="MoCF_biosynth"/>
    <property type="match status" value="1"/>
</dbReference>
<dbReference type="InterPro" id="IPR036688">
    <property type="entry name" value="MoeA_C_domain_IV_sf"/>
</dbReference>
<evidence type="ECO:0000313" key="13">
    <source>
        <dbReference type="EMBL" id="SMX31534.1"/>
    </source>
</evidence>
<organism evidence="13 14">
    <name type="scientific">Octadecabacter ascidiaceicola</name>
    <dbReference type="NCBI Taxonomy" id="1655543"/>
    <lineage>
        <taxon>Bacteria</taxon>
        <taxon>Pseudomonadati</taxon>
        <taxon>Pseudomonadota</taxon>
        <taxon>Alphaproteobacteria</taxon>
        <taxon>Rhodobacterales</taxon>
        <taxon>Roseobacteraceae</taxon>
        <taxon>Octadecabacter</taxon>
    </lineage>
</organism>
<comment type="catalytic activity">
    <reaction evidence="10">
        <text>adenylyl-molybdopterin + molybdate = Mo-molybdopterin + AMP + H(+)</text>
        <dbReference type="Rhea" id="RHEA:35047"/>
        <dbReference type="ChEBI" id="CHEBI:15378"/>
        <dbReference type="ChEBI" id="CHEBI:36264"/>
        <dbReference type="ChEBI" id="CHEBI:62727"/>
        <dbReference type="ChEBI" id="CHEBI:71302"/>
        <dbReference type="ChEBI" id="CHEBI:456215"/>
        <dbReference type="EC" id="2.10.1.1"/>
    </reaction>
</comment>
<keyword evidence="14" id="KW-1185">Reference proteome</keyword>
<dbReference type="OrthoDB" id="9804758at2"/>
<evidence type="ECO:0000256" key="9">
    <source>
        <dbReference type="ARBA" id="ARBA00023150"/>
    </source>
</evidence>
<evidence type="ECO:0000256" key="8">
    <source>
        <dbReference type="ARBA" id="ARBA00022842"/>
    </source>
</evidence>
<dbReference type="GO" id="GO:0061599">
    <property type="term" value="F:molybdopterin molybdotransferase activity"/>
    <property type="evidence" value="ECO:0007669"/>
    <property type="project" value="UniProtKB-UniRule"/>
</dbReference>
<protein>
    <recommendedName>
        <fullName evidence="11">Molybdopterin molybdenumtransferase</fullName>
        <ecNumber evidence="11">2.10.1.1</ecNumber>
    </recommendedName>
</protein>
<dbReference type="InterPro" id="IPR005110">
    <property type="entry name" value="MoeA_linker/N"/>
</dbReference>
<dbReference type="InterPro" id="IPR005111">
    <property type="entry name" value="MoeA_C_domain_IV"/>
</dbReference>
<dbReference type="InterPro" id="IPR036425">
    <property type="entry name" value="MoaB/Mog-like_dom_sf"/>
</dbReference>
<keyword evidence="6 11" id="KW-0808">Transferase</keyword>
<evidence type="ECO:0000256" key="2">
    <source>
        <dbReference type="ARBA" id="ARBA00002901"/>
    </source>
</evidence>
<dbReference type="SUPFAM" id="SSF63882">
    <property type="entry name" value="MoeA N-terminal region -like"/>
    <property type="match status" value="1"/>
</dbReference>
<evidence type="ECO:0000256" key="1">
    <source>
        <dbReference type="ARBA" id="ARBA00001946"/>
    </source>
</evidence>
<evidence type="ECO:0000256" key="3">
    <source>
        <dbReference type="ARBA" id="ARBA00005046"/>
    </source>
</evidence>
<dbReference type="Pfam" id="PF03454">
    <property type="entry name" value="MoeA_C"/>
    <property type="match status" value="1"/>
</dbReference>
<evidence type="ECO:0000256" key="11">
    <source>
        <dbReference type="RuleBase" id="RU365090"/>
    </source>
</evidence>
<evidence type="ECO:0000256" key="4">
    <source>
        <dbReference type="ARBA" id="ARBA00010763"/>
    </source>
</evidence>
<dbReference type="UniPathway" id="UPA00344"/>
<dbReference type="PANTHER" id="PTHR10192">
    <property type="entry name" value="MOLYBDOPTERIN BIOSYNTHESIS PROTEIN"/>
    <property type="match status" value="1"/>
</dbReference>
<comment type="pathway">
    <text evidence="3 11">Cofactor biosynthesis; molybdopterin biosynthesis.</text>
</comment>
<evidence type="ECO:0000256" key="5">
    <source>
        <dbReference type="ARBA" id="ARBA00022505"/>
    </source>
</evidence>
<dbReference type="Gene3D" id="3.90.105.10">
    <property type="entry name" value="Molybdopterin biosynthesis moea protein, domain 2"/>
    <property type="match status" value="1"/>
</dbReference>
<dbReference type="SUPFAM" id="SSF53218">
    <property type="entry name" value="Molybdenum cofactor biosynthesis proteins"/>
    <property type="match status" value="1"/>
</dbReference>
<reference evidence="14" key="1">
    <citation type="submission" date="2017-05" db="EMBL/GenBank/DDBJ databases">
        <authorList>
            <person name="Rodrigo-Torres L."/>
            <person name="Arahal R. D."/>
            <person name="Lucena T."/>
        </authorList>
    </citation>
    <scope>NUCLEOTIDE SEQUENCE [LARGE SCALE GENOMIC DNA]</scope>
    <source>
        <strain evidence="14">CECT 8868</strain>
    </source>
</reference>
<dbReference type="InterPro" id="IPR036135">
    <property type="entry name" value="MoeA_linker/N_sf"/>
</dbReference>
<evidence type="ECO:0000313" key="14">
    <source>
        <dbReference type="Proteomes" id="UP000203464"/>
    </source>
</evidence>
<dbReference type="FunFam" id="2.170.190.11:FF:000001">
    <property type="entry name" value="Molybdopterin molybdenumtransferase"/>
    <property type="match status" value="1"/>
</dbReference>
<dbReference type="EC" id="2.10.1.1" evidence="11"/>
<dbReference type="FunFam" id="3.40.980.10:FF:000004">
    <property type="entry name" value="Molybdopterin molybdenumtransferase"/>
    <property type="match status" value="1"/>
</dbReference>
<evidence type="ECO:0000256" key="10">
    <source>
        <dbReference type="ARBA" id="ARBA00047317"/>
    </source>
</evidence>
<evidence type="ECO:0000256" key="6">
    <source>
        <dbReference type="ARBA" id="ARBA00022679"/>
    </source>
</evidence>
<proteinExistence type="inferred from homology"/>
<feature type="domain" description="MoaB/Mog" evidence="12">
    <location>
        <begin position="173"/>
        <end position="312"/>
    </location>
</feature>
<keyword evidence="9 11" id="KW-0501">Molybdenum cofactor biosynthesis</keyword>
<dbReference type="NCBIfam" id="NF045515">
    <property type="entry name" value="Glp_gephyrin"/>
    <property type="match status" value="1"/>
</dbReference>
<evidence type="ECO:0000259" key="12">
    <source>
        <dbReference type="SMART" id="SM00852"/>
    </source>
</evidence>
<dbReference type="RefSeq" id="WP_093994875.1">
    <property type="nucleotide sequence ID" value="NZ_FXYD01000001.1"/>
</dbReference>
<keyword evidence="5 11" id="KW-0500">Molybdenum</keyword>
<dbReference type="Pfam" id="PF00994">
    <property type="entry name" value="MoCF_biosynth"/>
    <property type="match status" value="1"/>
</dbReference>
<dbReference type="Proteomes" id="UP000203464">
    <property type="component" value="Unassembled WGS sequence"/>
</dbReference>
<gene>
    <name evidence="13" type="primary">moeA</name>
    <name evidence="13" type="ORF">OCA8868_00410</name>
</gene>
<dbReference type="Gene3D" id="2.40.340.10">
    <property type="entry name" value="MoeA, C-terminal, domain IV"/>
    <property type="match status" value="1"/>
</dbReference>